<name>A0A6N9PZM6_9BACL</name>
<evidence type="ECO:0000256" key="2">
    <source>
        <dbReference type="ARBA" id="ARBA00022475"/>
    </source>
</evidence>
<sequence>MQMGSDAMELILQSGLLEWNKQLFVFIALISTVYWLLSGFINERGKAKIQYKHRIYFLLGLLVFYVCWGSPLYGFAHLMFSAHMLQMSLLYFLVTPLLFSGIQIHLFYLPRRFQTMSKVWTALTSPIVSFVLFNGLFIVYHIPKVMDTIMLNSWLYYSFHILLAYASFCVWQTIVGRFSIKKLAYQKRKHYIMANTLVLLPVCLLLFFSTLPYRTFTDVTAQFNMFQICFDQNINVSILIGIDMLPTDVDQKLGGAIMLALHKMSFLVGEYIQPKITD</sequence>
<dbReference type="Pfam" id="PF09678">
    <property type="entry name" value="Caa3_CtaG"/>
    <property type="match status" value="1"/>
</dbReference>
<accession>A0A6N9PZM6</accession>
<keyword evidence="5 6" id="KW-0472">Membrane</keyword>
<proteinExistence type="predicted"/>
<feature type="transmembrane region" description="Helical" evidence="6">
    <location>
        <begin position="55"/>
        <end position="76"/>
    </location>
</feature>
<feature type="transmembrane region" description="Helical" evidence="6">
    <location>
        <begin position="88"/>
        <end position="108"/>
    </location>
</feature>
<dbReference type="GO" id="GO:0005886">
    <property type="term" value="C:plasma membrane"/>
    <property type="evidence" value="ECO:0007669"/>
    <property type="project" value="UniProtKB-SubCell"/>
</dbReference>
<keyword evidence="3 6" id="KW-0812">Transmembrane</keyword>
<dbReference type="AlphaFoldDB" id="A0A6N9PZM6"/>
<keyword evidence="2" id="KW-1003">Cell membrane</keyword>
<reference evidence="7 8" key="1">
    <citation type="submission" date="2019-01" db="EMBL/GenBank/DDBJ databases">
        <title>Chengkuizengella sp. nov., isolated from deep-sea sediment of East Pacific Ocean.</title>
        <authorList>
            <person name="Yang J."/>
            <person name="Lai Q."/>
            <person name="Shao Z."/>
        </authorList>
    </citation>
    <scope>NUCLEOTIDE SEQUENCE [LARGE SCALE GENOMIC DNA]</scope>
    <source>
        <strain evidence="7 8">YPA3-1-1</strain>
    </source>
</reference>
<evidence type="ECO:0000313" key="8">
    <source>
        <dbReference type="Proteomes" id="UP000448943"/>
    </source>
</evidence>
<evidence type="ECO:0000256" key="3">
    <source>
        <dbReference type="ARBA" id="ARBA00022692"/>
    </source>
</evidence>
<gene>
    <name evidence="7" type="ORF">ERL59_08310</name>
</gene>
<protein>
    <recommendedName>
        <fullName evidence="9">Cytochrome c oxidase assembly factor CtaG</fullName>
    </recommendedName>
</protein>
<comment type="subcellular location">
    <subcellularLocation>
        <location evidence="1">Cell membrane</location>
        <topology evidence="1">Multi-pass membrane protein</topology>
    </subcellularLocation>
</comment>
<evidence type="ECO:0008006" key="9">
    <source>
        <dbReference type="Google" id="ProtNLM"/>
    </source>
</evidence>
<comment type="caution">
    <text evidence="7">The sequence shown here is derived from an EMBL/GenBank/DDBJ whole genome shotgun (WGS) entry which is preliminary data.</text>
</comment>
<feature type="transmembrane region" description="Helical" evidence="6">
    <location>
        <begin position="154"/>
        <end position="180"/>
    </location>
</feature>
<keyword evidence="8" id="KW-1185">Reference proteome</keyword>
<organism evidence="7 8">
    <name type="scientific">Chengkuizengella marina</name>
    <dbReference type="NCBI Taxonomy" id="2507566"/>
    <lineage>
        <taxon>Bacteria</taxon>
        <taxon>Bacillati</taxon>
        <taxon>Bacillota</taxon>
        <taxon>Bacilli</taxon>
        <taxon>Bacillales</taxon>
        <taxon>Paenibacillaceae</taxon>
        <taxon>Chengkuizengella</taxon>
    </lineage>
</organism>
<feature type="transmembrane region" description="Helical" evidence="6">
    <location>
        <begin position="120"/>
        <end position="142"/>
    </location>
</feature>
<evidence type="ECO:0000313" key="7">
    <source>
        <dbReference type="EMBL" id="NBI28961.1"/>
    </source>
</evidence>
<dbReference type="InterPro" id="IPR019108">
    <property type="entry name" value="Caa3_assmbl_CtaG-rel"/>
</dbReference>
<dbReference type="EMBL" id="SIJB01000019">
    <property type="protein sequence ID" value="NBI28961.1"/>
    <property type="molecule type" value="Genomic_DNA"/>
</dbReference>
<keyword evidence="4 6" id="KW-1133">Transmembrane helix</keyword>
<feature type="transmembrane region" description="Helical" evidence="6">
    <location>
        <begin position="23"/>
        <end position="43"/>
    </location>
</feature>
<dbReference type="Proteomes" id="UP000448943">
    <property type="component" value="Unassembled WGS sequence"/>
</dbReference>
<evidence type="ECO:0000256" key="4">
    <source>
        <dbReference type="ARBA" id="ARBA00022989"/>
    </source>
</evidence>
<evidence type="ECO:0000256" key="1">
    <source>
        <dbReference type="ARBA" id="ARBA00004651"/>
    </source>
</evidence>
<evidence type="ECO:0000256" key="6">
    <source>
        <dbReference type="SAM" id="Phobius"/>
    </source>
</evidence>
<feature type="transmembrane region" description="Helical" evidence="6">
    <location>
        <begin position="192"/>
        <end position="213"/>
    </location>
</feature>
<evidence type="ECO:0000256" key="5">
    <source>
        <dbReference type="ARBA" id="ARBA00023136"/>
    </source>
</evidence>